<reference evidence="2 3" key="2">
    <citation type="submission" date="2017-09" db="EMBL/GenBank/DDBJ databases">
        <authorList>
            <person name="Lee N."/>
            <person name="Cho B.-K."/>
        </authorList>
    </citation>
    <scope>NUCLEOTIDE SEQUENCE [LARGE SCALE GENOMIC DNA]</scope>
    <source>
        <strain evidence="2 3">ATCC 27467</strain>
    </source>
</reference>
<reference evidence="1" key="3">
    <citation type="submission" date="2020-09" db="EMBL/GenBank/DDBJ databases">
        <authorList>
            <person name="Sun Q."/>
            <person name="Ohkuma M."/>
        </authorList>
    </citation>
    <scope>NUCLEOTIDE SEQUENCE</scope>
    <source>
        <strain evidence="1">JCM 4834</strain>
    </source>
</reference>
<dbReference type="Pfam" id="PF00300">
    <property type="entry name" value="His_Phos_1"/>
    <property type="match status" value="1"/>
</dbReference>
<sequence length="163" mass="17309">MKTPLVRVRLVTLPLTPEARRGRFGHGAAAGAARAGLSGLDTGEWAGRTLDEVAERDPEGVRRWLCDPSYAPPGGESVDALVLRVGAHLDRLAPGTHRLPAEQAVVRAAVVHALRLPAAAFWRLDAPPDTVTTLTGRAGRWNLLLGRSQTAAEDRDGEGAEGM</sequence>
<dbReference type="InterPro" id="IPR013078">
    <property type="entry name" value="His_Pase_superF_clade-1"/>
</dbReference>
<dbReference type="OrthoDB" id="7502553at2"/>
<keyword evidence="3" id="KW-1185">Reference proteome</keyword>
<accession>A0A5P2UV97</accession>
<dbReference type="AlphaFoldDB" id="A0A5P2UV97"/>
<dbReference type="EMBL" id="BMVX01000039">
    <property type="protein sequence ID" value="GGZ95367.1"/>
    <property type="molecule type" value="Genomic_DNA"/>
</dbReference>
<reference evidence="1" key="1">
    <citation type="journal article" date="2014" name="Int. J. Syst. Evol. Microbiol.">
        <title>Complete genome sequence of Corynebacterium casei LMG S-19264T (=DSM 44701T), isolated from a smear-ripened cheese.</title>
        <authorList>
            <consortium name="US DOE Joint Genome Institute (JGI-PGF)"/>
            <person name="Walter F."/>
            <person name="Albersmeier A."/>
            <person name="Kalinowski J."/>
            <person name="Ruckert C."/>
        </authorList>
    </citation>
    <scope>NUCLEOTIDE SEQUENCE</scope>
    <source>
        <strain evidence="1">JCM 4834</strain>
    </source>
</reference>
<dbReference type="InterPro" id="IPR029033">
    <property type="entry name" value="His_PPase_superfam"/>
</dbReference>
<dbReference type="Proteomes" id="UP000634660">
    <property type="component" value="Unassembled WGS sequence"/>
</dbReference>
<organism evidence="2 3">
    <name type="scientific">Streptomyces subrutilus</name>
    <dbReference type="NCBI Taxonomy" id="36818"/>
    <lineage>
        <taxon>Bacteria</taxon>
        <taxon>Bacillati</taxon>
        <taxon>Actinomycetota</taxon>
        <taxon>Actinomycetes</taxon>
        <taxon>Kitasatosporales</taxon>
        <taxon>Streptomycetaceae</taxon>
        <taxon>Streptomyces</taxon>
    </lineage>
</organism>
<dbReference type="Proteomes" id="UP000326831">
    <property type="component" value="Chromosome"/>
</dbReference>
<gene>
    <name evidence="2" type="ORF">CP968_31875</name>
    <name evidence="1" type="ORF">GCM10010371_64110</name>
</gene>
<dbReference type="KEGG" id="ssub:CP968_31875"/>
<evidence type="ECO:0000313" key="2">
    <source>
        <dbReference type="EMBL" id="QEU82259.1"/>
    </source>
</evidence>
<evidence type="ECO:0000313" key="1">
    <source>
        <dbReference type="EMBL" id="GGZ95367.1"/>
    </source>
</evidence>
<dbReference type="SUPFAM" id="SSF53254">
    <property type="entry name" value="Phosphoglycerate mutase-like"/>
    <property type="match status" value="1"/>
</dbReference>
<dbReference type="EMBL" id="CP023701">
    <property type="protein sequence ID" value="QEU82259.1"/>
    <property type="molecule type" value="Genomic_DNA"/>
</dbReference>
<evidence type="ECO:0000313" key="3">
    <source>
        <dbReference type="Proteomes" id="UP000326831"/>
    </source>
</evidence>
<dbReference type="RefSeq" id="WP_150521274.1">
    <property type="nucleotide sequence ID" value="NZ_BMVX01000039.1"/>
</dbReference>
<proteinExistence type="predicted"/>
<name>A0A5P2UV97_9ACTN</name>
<dbReference type="Gene3D" id="3.40.50.1240">
    <property type="entry name" value="Phosphoglycerate mutase-like"/>
    <property type="match status" value="1"/>
</dbReference>
<protein>
    <submittedName>
        <fullName evidence="2">Alpha-ribazole phosphatase</fullName>
    </submittedName>
</protein>